<dbReference type="GeneID" id="108998516"/>
<keyword evidence="2" id="KW-1185">Reference proteome</keyword>
<dbReference type="OrthoDB" id="5554229at2759"/>
<dbReference type="PANTHER" id="PTHR46148">
    <property type="entry name" value="CHROMO DOMAIN-CONTAINING PROTEIN"/>
    <property type="match status" value="1"/>
</dbReference>
<dbReference type="KEGG" id="jre:108998516"/>
<feature type="domain" description="Tf2-1-like SH3-like" evidence="1">
    <location>
        <begin position="69"/>
        <end position="133"/>
    </location>
</feature>
<evidence type="ECO:0000259" key="1">
    <source>
        <dbReference type="Pfam" id="PF24626"/>
    </source>
</evidence>
<dbReference type="PANTHER" id="PTHR46148:SF52">
    <property type="entry name" value="OS04G0603800 PROTEIN"/>
    <property type="match status" value="1"/>
</dbReference>
<accession>A0A2I4FG65</accession>
<evidence type="ECO:0000313" key="3">
    <source>
        <dbReference type="RefSeq" id="XP_018830628.1"/>
    </source>
</evidence>
<name>A0A2I4FG65_JUGRE</name>
<dbReference type="Pfam" id="PF24626">
    <property type="entry name" value="SH3_Tf2-1"/>
    <property type="match status" value="1"/>
</dbReference>
<protein>
    <submittedName>
        <fullName evidence="3">Uncharacterized protein LOC108998516</fullName>
    </submittedName>
</protein>
<dbReference type="InterPro" id="IPR056924">
    <property type="entry name" value="SH3_Tf2-1"/>
</dbReference>
<evidence type="ECO:0000313" key="2">
    <source>
        <dbReference type="Proteomes" id="UP000235220"/>
    </source>
</evidence>
<dbReference type="RefSeq" id="XP_018830628.1">
    <property type="nucleotide sequence ID" value="XM_018975083.1"/>
</dbReference>
<sequence length="157" mass="18059">MTPFQALYGHPPPSVPLYHNGFSFVNEVDEHLTTRDEILRQLKANLEASINRMKQIADQKRRDVTFEVGEMVFLKLHPYRQQLVFKHAHQKLANRFYGLYPVLQEIGAVAYKLQLPMGARIHLVFHISLLKKVIGWSTLPSTELSPVNDEGMIVLEP</sequence>
<dbReference type="AlphaFoldDB" id="A0A2I4FG65"/>
<dbReference type="Gramene" id="Jr01_13100_p1">
    <property type="protein sequence ID" value="cds.Jr01_13100_p1"/>
    <property type="gene ID" value="Jr01_13100"/>
</dbReference>
<reference evidence="3" key="1">
    <citation type="submission" date="2025-08" db="UniProtKB">
        <authorList>
            <consortium name="RefSeq"/>
        </authorList>
    </citation>
    <scope>IDENTIFICATION</scope>
    <source>
        <tissue evidence="3">Leaves</tissue>
    </source>
</reference>
<dbReference type="STRING" id="51240.A0A2I4FG65"/>
<proteinExistence type="predicted"/>
<organism evidence="2 3">
    <name type="scientific">Juglans regia</name>
    <name type="common">English walnut</name>
    <dbReference type="NCBI Taxonomy" id="51240"/>
    <lineage>
        <taxon>Eukaryota</taxon>
        <taxon>Viridiplantae</taxon>
        <taxon>Streptophyta</taxon>
        <taxon>Embryophyta</taxon>
        <taxon>Tracheophyta</taxon>
        <taxon>Spermatophyta</taxon>
        <taxon>Magnoliopsida</taxon>
        <taxon>eudicotyledons</taxon>
        <taxon>Gunneridae</taxon>
        <taxon>Pentapetalae</taxon>
        <taxon>rosids</taxon>
        <taxon>fabids</taxon>
        <taxon>Fagales</taxon>
        <taxon>Juglandaceae</taxon>
        <taxon>Juglans</taxon>
    </lineage>
</organism>
<gene>
    <name evidence="3" type="primary">LOC108998516</name>
</gene>
<dbReference type="Proteomes" id="UP000235220">
    <property type="component" value="Chromosome 1"/>
</dbReference>